<evidence type="ECO:0000256" key="2">
    <source>
        <dbReference type="ARBA" id="ARBA00022737"/>
    </source>
</evidence>
<dbReference type="Gene3D" id="3.40.50.300">
    <property type="entry name" value="P-loop containing nucleotide triphosphate hydrolases"/>
    <property type="match status" value="2"/>
</dbReference>
<organism evidence="12 13">
    <name type="scientific">Stylophora pistillata</name>
    <name type="common">Smooth cauliflower coral</name>
    <dbReference type="NCBI Taxonomy" id="50429"/>
    <lineage>
        <taxon>Eukaryota</taxon>
        <taxon>Metazoa</taxon>
        <taxon>Cnidaria</taxon>
        <taxon>Anthozoa</taxon>
        <taxon>Hexacorallia</taxon>
        <taxon>Scleractinia</taxon>
        <taxon>Astrocoeniina</taxon>
        <taxon>Pocilloporidae</taxon>
        <taxon>Stylophora</taxon>
    </lineage>
</organism>
<dbReference type="STRING" id="50429.A0A2B4T2Q1"/>
<dbReference type="InterPro" id="IPR011042">
    <property type="entry name" value="6-blade_b-propeller_TolB-like"/>
</dbReference>
<dbReference type="PROSITE" id="PS50194">
    <property type="entry name" value="FILAMIN_REPEAT"/>
    <property type="match status" value="1"/>
</dbReference>
<evidence type="ECO:0000256" key="8">
    <source>
        <dbReference type="PROSITE-ProRule" id="PRU00087"/>
    </source>
</evidence>
<accession>A0A2B4T2Q1</accession>
<dbReference type="GO" id="GO:0005524">
    <property type="term" value="F:ATP binding"/>
    <property type="evidence" value="ECO:0007669"/>
    <property type="project" value="UniProtKB-KW"/>
</dbReference>
<dbReference type="Proteomes" id="UP000225706">
    <property type="component" value="Unassembled WGS sequence"/>
</dbReference>
<dbReference type="Gene3D" id="2.120.10.30">
    <property type="entry name" value="TolB, C-terminal domain"/>
    <property type="match status" value="1"/>
</dbReference>
<dbReference type="Pfam" id="PF00004">
    <property type="entry name" value="AAA"/>
    <property type="match status" value="2"/>
</dbReference>
<dbReference type="InterPro" id="IPR001258">
    <property type="entry name" value="NHL_repeat"/>
</dbReference>
<dbReference type="PANTHER" id="PTHR23077:SF194">
    <property type="entry name" value="ATPASE FAMILY GENE 2 PROTEIN HOMOLOG B"/>
    <property type="match status" value="1"/>
</dbReference>
<comment type="caution">
    <text evidence="12">The sequence shown here is derived from an EMBL/GenBank/DDBJ whole genome shotgun (WGS) entry which is preliminary data.</text>
</comment>
<evidence type="ECO:0000313" key="13">
    <source>
        <dbReference type="Proteomes" id="UP000225706"/>
    </source>
</evidence>
<keyword evidence="3" id="KW-0547">Nucleotide-binding</keyword>
<dbReference type="InterPro" id="IPR003959">
    <property type="entry name" value="ATPase_AAA_core"/>
</dbReference>
<dbReference type="InterPro" id="IPR017868">
    <property type="entry name" value="Filamin/ABP280_repeat-like"/>
</dbReference>
<dbReference type="SUPFAM" id="SSF52540">
    <property type="entry name" value="P-loop containing nucleoside triphosphate hydrolases"/>
    <property type="match status" value="2"/>
</dbReference>
<dbReference type="Pfam" id="PF17862">
    <property type="entry name" value="AAA_lid_3"/>
    <property type="match status" value="2"/>
</dbReference>
<dbReference type="PROSITE" id="PS00674">
    <property type="entry name" value="AAA"/>
    <property type="match status" value="2"/>
</dbReference>
<dbReference type="InterPro" id="IPR003593">
    <property type="entry name" value="AAA+_ATPase"/>
</dbReference>
<dbReference type="GO" id="GO:0034098">
    <property type="term" value="C:VCP-NPL4-UFD1 AAA ATPase complex"/>
    <property type="evidence" value="ECO:0007669"/>
    <property type="project" value="TreeGrafter"/>
</dbReference>
<evidence type="ECO:0000259" key="11">
    <source>
        <dbReference type="PROSITE" id="PS50119"/>
    </source>
</evidence>
<keyword evidence="5" id="KW-0862">Zinc</keyword>
<evidence type="ECO:0000313" key="12">
    <source>
        <dbReference type="EMBL" id="PFX34885.1"/>
    </source>
</evidence>
<dbReference type="Pfam" id="PF00630">
    <property type="entry name" value="Filamin"/>
    <property type="match status" value="1"/>
</dbReference>
<protein>
    <submittedName>
        <fullName evidence="12">Spermatogenesis-associated protein 5-like protein 1</fullName>
    </submittedName>
</protein>
<dbReference type="InterPro" id="IPR014756">
    <property type="entry name" value="Ig_E-set"/>
</dbReference>
<feature type="coiled-coil region" evidence="10">
    <location>
        <begin position="866"/>
        <end position="943"/>
    </location>
</feature>
<dbReference type="CDD" id="cd05819">
    <property type="entry name" value="NHL"/>
    <property type="match status" value="1"/>
</dbReference>
<dbReference type="GO" id="GO:0030970">
    <property type="term" value="P:retrograde protein transport, ER to cytosol"/>
    <property type="evidence" value="ECO:0007669"/>
    <property type="project" value="TreeGrafter"/>
</dbReference>
<dbReference type="Gene3D" id="1.10.8.60">
    <property type="match status" value="2"/>
</dbReference>
<dbReference type="InterPro" id="IPR041569">
    <property type="entry name" value="AAA_lid_3"/>
</dbReference>
<keyword evidence="10" id="KW-0175">Coiled coil</keyword>
<dbReference type="Pfam" id="PF00643">
    <property type="entry name" value="zf-B_box"/>
    <property type="match status" value="1"/>
</dbReference>
<feature type="domain" description="B box-type" evidence="11">
    <location>
        <begin position="822"/>
        <end position="865"/>
    </location>
</feature>
<dbReference type="SMART" id="SM00382">
    <property type="entry name" value="AAA"/>
    <property type="match status" value="2"/>
</dbReference>
<dbReference type="GO" id="GO:0005634">
    <property type="term" value="C:nucleus"/>
    <property type="evidence" value="ECO:0007669"/>
    <property type="project" value="TreeGrafter"/>
</dbReference>
<evidence type="ECO:0000256" key="7">
    <source>
        <dbReference type="PROSITE-ProRule" id="PRU00024"/>
    </source>
</evidence>
<dbReference type="CDD" id="cd19756">
    <property type="entry name" value="Bbox2"/>
    <property type="match status" value="1"/>
</dbReference>
<dbReference type="Gene3D" id="3.30.160.60">
    <property type="entry name" value="Classic Zinc Finger"/>
    <property type="match status" value="1"/>
</dbReference>
<gene>
    <name evidence="12" type="primary">SPATA5L1</name>
    <name evidence="12" type="ORF">AWC38_SpisGene139</name>
</gene>
<dbReference type="InterPro" id="IPR000315">
    <property type="entry name" value="Znf_B-box"/>
</dbReference>
<evidence type="ECO:0000256" key="1">
    <source>
        <dbReference type="ARBA" id="ARBA00022723"/>
    </source>
</evidence>
<dbReference type="OrthoDB" id="5946853at2759"/>
<dbReference type="Gene3D" id="2.60.40.10">
    <property type="entry name" value="Immunoglobulins"/>
    <property type="match status" value="1"/>
</dbReference>
<name>A0A2B4T2Q1_STYPI</name>
<evidence type="ECO:0000256" key="3">
    <source>
        <dbReference type="ARBA" id="ARBA00022741"/>
    </source>
</evidence>
<dbReference type="GO" id="GO:0016887">
    <property type="term" value="F:ATP hydrolysis activity"/>
    <property type="evidence" value="ECO:0007669"/>
    <property type="project" value="InterPro"/>
</dbReference>
<dbReference type="GO" id="GO:0051228">
    <property type="term" value="P:mitotic spindle disassembly"/>
    <property type="evidence" value="ECO:0007669"/>
    <property type="project" value="TreeGrafter"/>
</dbReference>
<dbReference type="InterPro" id="IPR013783">
    <property type="entry name" value="Ig-like_fold"/>
</dbReference>
<dbReference type="GO" id="GO:0031593">
    <property type="term" value="F:polyubiquitin modification-dependent protein binding"/>
    <property type="evidence" value="ECO:0007669"/>
    <property type="project" value="TreeGrafter"/>
</dbReference>
<dbReference type="InterPro" id="IPR027417">
    <property type="entry name" value="P-loop_NTPase"/>
</dbReference>
<dbReference type="SUPFAM" id="SSF101898">
    <property type="entry name" value="NHL repeat"/>
    <property type="match status" value="1"/>
</dbReference>
<dbReference type="PROSITE" id="PS51125">
    <property type="entry name" value="NHL"/>
    <property type="match status" value="1"/>
</dbReference>
<dbReference type="EMBL" id="LSMT01000001">
    <property type="protein sequence ID" value="PFX34885.1"/>
    <property type="molecule type" value="Genomic_DNA"/>
</dbReference>
<sequence length="1413" mass="157293">MADELPFELTRVPCEAKDVNSGRCRIAPMVAEKIKGKINSPVKIPVESGFVMCSLWPRSDGNNNFLQFDTLVSLLKNPKECQKNSSRIKTKISSDDIVVIDTFEAKSVIISLFLSNSAEDFDQSLTQVEREMRRERVSRTLLRDLAIIQGCVVEPKECRNDHSSSDKIKRMIIIATDPPTPSSGKNAVKITDKTVITVKSVKRGCYFESNSTQTLAGLDDAEKELQEVLNYPFQYPECFEHLGLECPKGILLQGAPGVGKTLLVKSVTVQCNAQLIILNGADVFGPHPGESEENLRRTFQIARNASQHGPCVLFIDELDALCPKRGNSGGEQENRIVAQLLTLLDGLEFRGKLVVIGATNRPNAIDPALRRPGRLDREIVIGVPNALQRLSILEAHARSFKLADEVDLSHLAELTLGYVGADIASLCREAAYVAMKRVLHYSSSDNLGSSDSVPEVTTTDFQLALCHIVPSMYRGLEGMVELNPVNWEDIGGLQDVKEALKQAIEWPLRYPQSFERFGLKRPRGVLLYGPPGCCKTTLVRASASSCKCTFMALSCAQLYSPYVGDAERKIRELFTKARATAPSILFLDELDAIVGKRSGTSNTGAEARLLSTLLNEMDGIGVLANIYQAEEGKSHFSLHKKDSDSCGEQLMRNELGSGAYDNAQIPHKTQRLNIISSSTVKDVLVVAATNRPDAIDEALLRPGRIDRIIYVPPPDVEARLQILRVHTRSSPLADDVDLEEFALKTEMFSGADLENLCREAALNALEDGGMSMSKLLNTVEGILSVMSRYPRSVSSTPRLLRKTLRDSKRLHRQNTDIEDPSQRPITCPEMYHQREAVNLYCDNCRECICQKCRGESHRSHYVCDVYKAARRGKRKIEKAVKKARHEIVDCEDEMEENTSILQRSEEQVKAARRKVAAIVDELIEGLKSQKKALFKELDELGEQYHESHATRQNELRQRVSRLKSIVEYGNNVLERDSSVEIMNEKHKIVSRCEDLLNSSDTLFDISFLNYVIDEEAFERFRLSGVGRLVVSDTDPSQCKAQGKGLKKLVVGEESNISVLTKDSRGDQCYDENDEVEINVETPLGAELDKELKDTIDGEYEFTFTPESIGQHKVMISVNGQPLANSPRIIQVEPHQYELEYKLGTKIKERDDFDDTDDGHYIFGDHIDSAIATAKDVAISQVTGNIAVLDCIGIKLYNPHGKYLNHFGTRCTNKRLKNPRSVAVSCSGDIIVIDRETITQCTEKGTFVRHFRGRTKSPCSVSVARDGRVILCDSGDAMVKILSPNGENLLNSFGYPKLTGSPSFAIHHEDKFYVSYQTNHCVLVFSNDGKILYKIGGKMTVDKVKGLDSPLGLVVDKFNSLIVCDTHASRLQVFTLEGEYLTTIRGFASPQYVAVSKDGHLYVADERDFVVVCK</sequence>
<keyword evidence="1" id="KW-0479">Metal-binding</keyword>
<keyword evidence="13" id="KW-1185">Reference proteome</keyword>
<dbReference type="PROSITE" id="PS50119">
    <property type="entry name" value="ZF_BBOX"/>
    <property type="match status" value="1"/>
</dbReference>
<dbReference type="PANTHER" id="PTHR23077">
    <property type="entry name" value="AAA-FAMILY ATPASE"/>
    <property type="match status" value="1"/>
</dbReference>
<dbReference type="SUPFAM" id="SSF57845">
    <property type="entry name" value="B-box zinc-binding domain"/>
    <property type="match status" value="1"/>
</dbReference>
<dbReference type="CDD" id="cd19503">
    <property type="entry name" value="RecA-like_CDC48_NLV2_r1-like"/>
    <property type="match status" value="1"/>
</dbReference>
<dbReference type="GO" id="GO:0008270">
    <property type="term" value="F:zinc ion binding"/>
    <property type="evidence" value="ECO:0007669"/>
    <property type="project" value="UniProtKB-KW"/>
</dbReference>
<keyword evidence="2" id="KW-0677">Repeat</keyword>
<keyword evidence="4 7" id="KW-0863">Zinc-finger</keyword>
<evidence type="ECO:0000256" key="4">
    <source>
        <dbReference type="ARBA" id="ARBA00022771"/>
    </source>
</evidence>
<evidence type="ECO:0000256" key="9">
    <source>
        <dbReference type="PROSITE-ProRule" id="PRU00504"/>
    </source>
</evidence>
<reference evidence="13" key="1">
    <citation type="journal article" date="2017" name="bioRxiv">
        <title>Comparative analysis of the genomes of Stylophora pistillata and Acropora digitifera provides evidence for extensive differences between species of corals.</title>
        <authorList>
            <person name="Voolstra C.R."/>
            <person name="Li Y."/>
            <person name="Liew Y.J."/>
            <person name="Baumgarten S."/>
            <person name="Zoccola D."/>
            <person name="Flot J.-F."/>
            <person name="Tambutte S."/>
            <person name="Allemand D."/>
            <person name="Aranda M."/>
        </authorList>
    </citation>
    <scope>NUCLEOTIDE SEQUENCE [LARGE SCALE GENOMIC DNA]</scope>
</reference>
<evidence type="ECO:0000256" key="5">
    <source>
        <dbReference type="ARBA" id="ARBA00022833"/>
    </source>
</evidence>
<feature type="repeat" description="Filamin" evidence="8">
    <location>
        <begin position="1030"/>
        <end position="1131"/>
    </location>
</feature>
<dbReference type="SMART" id="SM00557">
    <property type="entry name" value="IG_FLMN"/>
    <property type="match status" value="1"/>
</dbReference>
<keyword evidence="6" id="KW-0067">ATP-binding</keyword>
<feature type="repeat" description="NHL" evidence="9">
    <location>
        <begin position="1346"/>
        <end position="1376"/>
    </location>
</feature>
<dbReference type="GO" id="GO:0097352">
    <property type="term" value="P:autophagosome maturation"/>
    <property type="evidence" value="ECO:0007669"/>
    <property type="project" value="TreeGrafter"/>
</dbReference>
<evidence type="ECO:0000256" key="10">
    <source>
        <dbReference type="SAM" id="Coils"/>
    </source>
</evidence>
<evidence type="ECO:0000256" key="6">
    <source>
        <dbReference type="ARBA" id="ARBA00022840"/>
    </source>
</evidence>
<dbReference type="SUPFAM" id="SSF81296">
    <property type="entry name" value="E set domains"/>
    <property type="match status" value="1"/>
</dbReference>
<proteinExistence type="predicted"/>
<dbReference type="InterPro" id="IPR003960">
    <property type="entry name" value="ATPase_AAA_CS"/>
</dbReference>
<dbReference type="InterPro" id="IPR001298">
    <property type="entry name" value="Filamin/ABP280_rpt"/>
</dbReference>
<dbReference type="InterPro" id="IPR050168">
    <property type="entry name" value="AAA_ATPase_domain"/>
</dbReference>
<dbReference type="FunFam" id="3.40.50.300:FF:000061">
    <property type="entry name" value="ATPase family, AAA domain-containing 2"/>
    <property type="match status" value="1"/>
</dbReference>
<dbReference type="GO" id="GO:0005829">
    <property type="term" value="C:cytosol"/>
    <property type="evidence" value="ECO:0007669"/>
    <property type="project" value="TreeGrafter"/>
</dbReference>